<protein>
    <submittedName>
        <fullName evidence="2">Uncharacterized protein</fullName>
    </submittedName>
</protein>
<dbReference type="EMBL" id="PJNW01000004">
    <property type="protein sequence ID" value="PKR89819.1"/>
    <property type="molecule type" value="Genomic_DNA"/>
</dbReference>
<reference evidence="2 3" key="1">
    <citation type="submission" date="2017-12" db="EMBL/GenBank/DDBJ databases">
        <title>Anaerobic carbon monoxide metabolism by Pleomorphomonas carboxyditropha sp. nov., a new mesophilic hydrogenogenic carboxidotroph.</title>
        <authorList>
            <person name="Esquivel-Elizondo S."/>
            <person name="Krajmalnik-Brown R."/>
        </authorList>
    </citation>
    <scope>NUCLEOTIDE SEQUENCE [LARGE SCALE GENOMIC DNA]</scope>
    <source>
        <strain evidence="2 3">R5-392</strain>
    </source>
</reference>
<gene>
    <name evidence="2" type="ORF">CXZ10_07950</name>
</gene>
<evidence type="ECO:0000256" key="1">
    <source>
        <dbReference type="SAM" id="MobiDB-lite"/>
    </source>
</evidence>
<dbReference type="AlphaFoldDB" id="A0A2N3LYV9"/>
<accession>A0A2N3LYV9</accession>
<feature type="compositionally biased region" description="Basic and acidic residues" evidence="1">
    <location>
        <begin position="28"/>
        <end position="56"/>
    </location>
</feature>
<evidence type="ECO:0000313" key="3">
    <source>
        <dbReference type="Proteomes" id="UP000233491"/>
    </source>
</evidence>
<feature type="region of interest" description="Disordered" evidence="1">
    <location>
        <begin position="1"/>
        <end position="83"/>
    </location>
</feature>
<sequence>MSREVGAAGRAPNTPGTIKEAVMNDNAKNTEHREQDPAEGARDIVDRELKRQDNEAGQRAAAGKPIDPTPKPLDERPQINQKK</sequence>
<comment type="caution">
    <text evidence="2">The sequence shown here is derived from an EMBL/GenBank/DDBJ whole genome shotgun (WGS) entry which is preliminary data.</text>
</comment>
<keyword evidence="3" id="KW-1185">Reference proteome</keyword>
<evidence type="ECO:0000313" key="2">
    <source>
        <dbReference type="EMBL" id="PKR89819.1"/>
    </source>
</evidence>
<proteinExistence type="predicted"/>
<organism evidence="2 3">
    <name type="scientific">Pleomorphomonas diazotrophica</name>
    <dbReference type="NCBI Taxonomy" id="1166257"/>
    <lineage>
        <taxon>Bacteria</taxon>
        <taxon>Pseudomonadati</taxon>
        <taxon>Pseudomonadota</taxon>
        <taxon>Alphaproteobacteria</taxon>
        <taxon>Hyphomicrobiales</taxon>
        <taxon>Pleomorphomonadaceae</taxon>
        <taxon>Pleomorphomonas</taxon>
    </lineage>
</organism>
<name>A0A2N3LYV9_9HYPH</name>
<dbReference type="Proteomes" id="UP000233491">
    <property type="component" value="Unassembled WGS sequence"/>
</dbReference>